<sequence length="380" mass="44002">MNIVIIGPAYPYRGGLSAYNERLARAFEEAGHTVTIYTFSLQYPQFLFPGKSQFLEEKPTYELNIKRAVNSVNPLNWLKVGNEIKKLKPDFIICKYWLPFMGPAFGTILRQAKKNKHTKVISILDNIIPHESRIGDKPFTKYFVKPIDGFISMSKKVHNDLSLFETQKPRLISPHPIFDNFGEMVTREEALNYLKLDPKYNYMLFFGLIRDYKGLDLLLDAFAEKALKDKDIKLIIAGEYYTDKKPYLELIEKYQLEDRIIQAEKFIQDSEVKYYFCAADLVVQPYKTATQSGVTQIAYHFNKPMIVTDVGGLKEMCPDGKVGYVVPVDKTLLAEAILKFFNENQQEKMIAHIKEEKKKYSWEILVENVFALHSKIESNQ</sequence>
<keyword evidence="5" id="KW-1185">Reference proteome</keyword>
<dbReference type="PANTHER" id="PTHR46401:SF2">
    <property type="entry name" value="GLYCOSYLTRANSFERASE WBBK-RELATED"/>
    <property type="match status" value="1"/>
</dbReference>
<evidence type="ECO:0000313" key="5">
    <source>
        <dbReference type="Proteomes" id="UP000245370"/>
    </source>
</evidence>
<reference evidence="4 5" key="1">
    <citation type="submission" date="2018-05" db="EMBL/GenBank/DDBJ databases">
        <title>Brumimicrobium oceani sp. nov., isolated from coastal sediment.</title>
        <authorList>
            <person name="Kou Y."/>
        </authorList>
    </citation>
    <scope>NUCLEOTIDE SEQUENCE [LARGE SCALE GENOMIC DNA]</scope>
    <source>
        <strain evidence="4 5">C305</strain>
    </source>
</reference>
<dbReference type="EMBL" id="QFRJ01000002">
    <property type="protein sequence ID" value="PWH86663.1"/>
    <property type="molecule type" value="Genomic_DNA"/>
</dbReference>
<reference evidence="4 5" key="2">
    <citation type="submission" date="2018-05" db="EMBL/GenBank/DDBJ databases">
        <authorList>
            <person name="Lanie J.A."/>
            <person name="Ng W.-L."/>
            <person name="Kazmierczak K.M."/>
            <person name="Andrzejewski T.M."/>
            <person name="Davidsen T.M."/>
            <person name="Wayne K.J."/>
            <person name="Tettelin H."/>
            <person name="Glass J.I."/>
            <person name="Rusch D."/>
            <person name="Podicherti R."/>
            <person name="Tsui H.-C.T."/>
            <person name="Winkler M.E."/>
        </authorList>
    </citation>
    <scope>NUCLEOTIDE SEQUENCE [LARGE SCALE GENOMIC DNA]</scope>
    <source>
        <strain evidence="4 5">C305</strain>
    </source>
</reference>
<dbReference type="PANTHER" id="PTHR46401">
    <property type="entry name" value="GLYCOSYLTRANSFERASE WBBK-RELATED"/>
    <property type="match status" value="1"/>
</dbReference>
<dbReference type="Proteomes" id="UP000245370">
    <property type="component" value="Unassembled WGS sequence"/>
</dbReference>
<dbReference type="Pfam" id="PF00534">
    <property type="entry name" value="Glycos_transf_1"/>
    <property type="match status" value="1"/>
</dbReference>
<dbReference type="InterPro" id="IPR001296">
    <property type="entry name" value="Glyco_trans_1"/>
</dbReference>
<organism evidence="4 5">
    <name type="scientific">Brumimicrobium oceani</name>
    <dbReference type="NCBI Taxonomy" id="2100725"/>
    <lineage>
        <taxon>Bacteria</taxon>
        <taxon>Pseudomonadati</taxon>
        <taxon>Bacteroidota</taxon>
        <taxon>Flavobacteriia</taxon>
        <taxon>Flavobacteriales</taxon>
        <taxon>Crocinitomicaceae</taxon>
        <taxon>Brumimicrobium</taxon>
    </lineage>
</organism>
<evidence type="ECO:0000259" key="3">
    <source>
        <dbReference type="Pfam" id="PF13439"/>
    </source>
</evidence>
<dbReference type="RefSeq" id="WP_109358775.1">
    <property type="nucleotide sequence ID" value="NZ_QFRJ01000002.1"/>
</dbReference>
<feature type="domain" description="Glycosyl transferase family 1" evidence="2">
    <location>
        <begin position="189"/>
        <end position="350"/>
    </location>
</feature>
<dbReference type="Pfam" id="PF13439">
    <property type="entry name" value="Glyco_transf_4"/>
    <property type="match status" value="1"/>
</dbReference>
<feature type="domain" description="Glycosyltransferase subfamily 4-like N-terminal" evidence="3">
    <location>
        <begin position="14"/>
        <end position="162"/>
    </location>
</feature>
<dbReference type="SUPFAM" id="SSF53756">
    <property type="entry name" value="UDP-Glycosyltransferase/glycogen phosphorylase"/>
    <property type="match status" value="1"/>
</dbReference>
<dbReference type="AlphaFoldDB" id="A0A2U2XFX2"/>
<evidence type="ECO:0000313" key="4">
    <source>
        <dbReference type="EMBL" id="PWH86663.1"/>
    </source>
</evidence>
<keyword evidence="1 4" id="KW-0808">Transferase</keyword>
<comment type="caution">
    <text evidence="4">The sequence shown here is derived from an EMBL/GenBank/DDBJ whole genome shotgun (WGS) entry which is preliminary data.</text>
</comment>
<proteinExistence type="predicted"/>
<dbReference type="Gene3D" id="3.40.50.2000">
    <property type="entry name" value="Glycogen Phosphorylase B"/>
    <property type="match status" value="2"/>
</dbReference>
<dbReference type="OrthoDB" id="9771846at2"/>
<protein>
    <submittedName>
        <fullName evidence="4">Glycosyl transferase family 1</fullName>
    </submittedName>
</protein>
<evidence type="ECO:0000259" key="2">
    <source>
        <dbReference type="Pfam" id="PF00534"/>
    </source>
</evidence>
<dbReference type="InterPro" id="IPR028098">
    <property type="entry name" value="Glyco_trans_4-like_N"/>
</dbReference>
<dbReference type="GO" id="GO:0016757">
    <property type="term" value="F:glycosyltransferase activity"/>
    <property type="evidence" value="ECO:0007669"/>
    <property type="project" value="TreeGrafter"/>
</dbReference>
<name>A0A2U2XFX2_9FLAO</name>
<accession>A0A2U2XFX2</accession>
<evidence type="ECO:0000256" key="1">
    <source>
        <dbReference type="ARBA" id="ARBA00022679"/>
    </source>
</evidence>
<gene>
    <name evidence="4" type="ORF">DIT68_03205</name>
</gene>
<dbReference type="GO" id="GO:0009103">
    <property type="term" value="P:lipopolysaccharide biosynthetic process"/>
    <property type="evidence" value="ECO:0007669"/>
    <property type="project" value="TreeGrafter"/>
</dbReference>